<protein>
    <submittedName>
        <fullName evidence="4">Putative hydrolase</fullName>
    </submittedName>
</protein>
<evidence type="ECO:0000256" key="1">
    <source>
        <dbReference type="ARBA" id="ARBA00022723"/>
    </source>
</evidence>
<organism evidence="4 5">
    <name type="scientific">Lacipirellula parvula</name>
    <dbReference type="NCBI Taxonomy" id="2650471"/>
    <lineage>
        <taxon>Bacteria</taxon>
        <taxon>Pseudomonadati</taxon>
        <taxon>Planctomycetota</taxon>
        <taxon>Planctomycetia</taxon>
        <taxon>Pirellulales</taxon>
        <taxon>Lacipirellulaceae</taxon>
        <taxon>Lacipirellula</taxon>
    </lineage>
</organism>
<dbReference type="Pfam" id="PF13023">
    <property type="entry name" value="HD_3"/>
    <property type="match status" value="1"/>
</dbReference>
<dbReference type="KEGG" id="lpav:PLANPX_4979"/>
<dbReference type="GO" id="GO:0046872">
    <property type="term" value="F:metal ion binding"/>
    <property type="evidence" value="ECO:0007669"/>
    <property type="project" value="UniProtKB-KW"/>
</dbReference>
<evidence type="ECO:0000259" key="3">
    <source>
        <dbReference type="Pfam" id="PF13023"/>
    </source>
</evidence>
<reference evidence="5" key="1">
    <citation type="submission" date="2019-10" db="EMBL/GenBank/DDBJ databases">
        <title>Lacipirellula parvula gen. nov., sp. nov., representing a lineage of planctomycetes widespread in freshwater anoxic habitats, and description of the family Lacipirellulaceae.</title>
        <authorList>
            <person name="Dedysh S.N."/>
            <person name="Kulichevskaya I.S."/>
            <person name="Beletsky A.V."/>
            <person name="Rakitin A.L."/>
            <person name="Mardanov A.V."/>
            <person name="Ivanova A.A."/>
            <person name="Saltykova V.X."/>
            <person name="Rijpstra W.I.C."/>
            <person name="Sinninghe Damste J.S."/>
            <person name="Ravin N.V."/>
        </authorList>
    </citation>
    <scope>NUCLEOTIDE SEQUENCE [LARGE SCALE GENOMIC DNA]</scope>
    <source>
        <strain evidence="5">PX69</strain>
    </source>
</reference>
<dbReference type="InterPro" id="IPR006674">
    <property type="entry name" value="HD_domain"/>
</dbReference>
<dbReference type="InterPro" id="IPR039356">
    <property type="entry name" value="YfbR/HDDC2"/>
</dbReference>
<gene>
    <name evidence="4" type="ORF">PLANPX_4979</name>
</gene>
<dbReference type="Proteomes" id="UP000326837">
    <property type="component" value="Chromosome"/>
</dbReference>
<dbReference type="AlphaFoldDB" id="A0A5K7XH94"/>
<keyword evidence="2 4" id="KW-0378">Hydrolase</keyword>
<dbReference type="SUPFAM" id="SSF109604">
    <property type="entry name" value="HD-domain/PDEase-like"/>
    <property type="match status" value="1"/>
</dbReference>
<keyword evidence="5" id="KW-1185">Reference proteome</keyword>
<dbReference type="GO" id="GO:0005737">
    <property type="term" value="C:cytoplasm"/>
    <property type="evidence" value="ECO:0007669"/>
    <property type="project" value="TreeGrafter"/>
</dbReference>
<evidence type="ECO:0000313" key="5">
    <source>
        <dbReference type="Proteomes" id="UP000326837"/>
    </source>
</evidence>
<dbReference type="PANTHER" id="PTHR11845:SF13">
    <property type="entry name" value="5'-DEOXYNUCLEOTIDASE HDDC2"/>
    <property type="match status" value="1"/>
</dbReference>
<feature type="domain" description="HD" evidence="3">
    <location>
        <begin position="16"/>
        <end position="179"/>
    </location>
</feature>
<sequence length="200" mass="22542">MSSDDLDRQLSFLREVDQLKGVIRQSPLLDRSRKENSAEHSWHVALYAMLLHKYAAAPVDASRVIQMLLIHDIVEVDAGDHPLHLSGPDSQQADLESQAAERLFGLLPAEQQGEMLALWGEFEAGESDDAKFAKVLDRFQPLVANVVTGGGTWAENGVTLEQVKVRYGTTIQRGAPELWRLCEQWIEEYFSREGRVERDD</sequence>
<dbReference type="RefSeq" id="WP_152100761.1">
    <property type="nucleotide sequence ID" value="NZ_AP021861.1"/>
</dbReference>
<keyword evidence="1" id="KW-0479">Metal-binding</keyword>
<dbReference type="Gene3D" id="1.10.3210.10">
    <property type="entry name" value="Hypothetical protein af1432"/>
    <property type="match status" value="1"/>
</dbReference>
<proteinExistence type="predicted"/>
<dbReference type="EMBL" id="AP021861">
    <property type="protein sequence ID" value="BBO35367.1"/>
    <property type="molecule type" value="Genomic_DNA"/>
</dbReference>
<dbReference type="GO" id="GO:0002953">
    <property type="term" value="F:5'-deoxynucleotidase activity"/>
    <property type="evidence" value="ECO:0007669"/>
    <property type="project" value="InterPro"/>
</dbReference>
<accession>A0A5K7XH94</accession>
<evidence type="ECO:0000313" key="4">
    <source>
        <dbReference type="EMBL" id="BBO35367.1"/>
    </source>
</evidence>
<evidence type="ECO:0000256" key="2">
    <source>
        <dbReference type="ARBA" id="ARBA00022801"/>
    </source>
</evidence>
<name>A0A5K7XH94_9BACT</name>
<dbReference type="PANTHER" id="PTHR11845">
    <property type="entry name" value="5'-DEOXYNUCLEOTIDASE HDDC2"/>
    <property type="match status" value="1"/>
</dbReference>